<keyword evidence="1" id="KW-0732">Signal</keyword>
<accession>A0A552UV05</accession>
<dbReference type="Proteomes" id="UP000320643">
    <property type="component" value="Unassembled WGS sequence"/>
</dbReference>
<evidence type="ECO:0000313" key="2">
    <source>
        <dbReference type="EMBL" id="TRW22042.1"/>
    </source>
</evidence>
<evidence type="ECO:0000313" key="3">
    <source>
        <dbReference type="Proteomes" id="UP000320643"/>
    </source>
</evidence>
<name>A0A552UV05_9FLAO</name>
<feature type="signal peptide" evidence="1">
    <location>
        <begin position="1"/>
        <end position="18"/>
    </location>
</feature>
<evidence type="ECO:0008006" key="4">
    <source>
        <dbReference type="Google" id="ProtNLM"/>
    </source>
</evidence>
<proteinExistence type="predicted"/>
<dbReference type="InterPro" id="IPR008969">
    <property type="entry name" value="CarboxyPept-like_regulatory"/>
</dbReference>
<gene>
    <name evidence="2" type="ORF">FMM05_19000</name>
</gene>
<reference evidence="2 3" key="1">
    <citation type="submission" date="2019-07" db="EMBL/GenBank/DDBJ databases">
        <title>Flavobacterium sp. nov., isolated from glacier ice.</title>
        <authorList>
            <person name="Liu Q."/>
            <person name="Xin Y.-H."/>
        </authorList>
    </citation>
    <scope>NUCLEOTIDE SEQUENCE [LARGE SCALE GENOMIC DNA]</scope>
    <source>
        <strain evidence="2 3">ZT4R6</strain>
    </source>
</reference>
<dbReference type="OrthoDB" id="1427655at2"/>
<feature type="chain" id="PRO_5021861833" description="CarboxypepD_reg-like domain-containing protein" evidence="1">
    <location>
        <begin position="19"/>
        <end position="242"/>
    </location>
</feature>
<sequence>MKNSLLLLLLVLTTTLFAQGRKPLNGKVISDFDALEGIYIINKSTEHAVITTQGGYFTIEAQPCDTLVVSAVQFAPKSVALTEEHFDVSLLIVPLEIQSRELSELIIVDYSHINAESLGLVPVGQTQYTPAEKKLATASKFRMNPMGLDPIINMFSGRTAMLQKAADIEKKEDLMEKIHYIYTEEDIVAQFKIPADYVRGFVYYIVENKYFANAINAKNENMAKFLMAGLATKYLGLINENE</sequence>
<evidence type="ECO:0000256" key="1">
    <source>
        <dbReference type="SAM" id="SignalP"/>
    </source>
</evidence>
<keyword evidence="3" id="KW-1185">Reference proteome</keyword>
<protein>
    <recommendedName>
        <fullName evidence="4">CarboxypepD_reg-like domain-containing protein</fullName>
    </recommendedName>
</protein>
<dbReference type="RefSeq" id="WP_143375009.1">
    <property type="nucleotide sequence ID" value="NZ_VJVZ01000015.1"/>
</dbReference>
<comment type="caution">
    <text evidence="2">The sequence shown here is derived from an EMBL/GenBank/DDBJ whole genome shotgun (WGS) entry which is preliminary data.</text>
</comment>
<organism evidence="2 3">
    <name type="scientific">Flavobacterium zepuense</name>
    <dbReference type="NCBI Taxonomy" id="2593302"/>
    <lineage>
        <taxon>Bacteria</taxon>
        <taxon>Pseudomonadati</taxon>
        <taxon>Bacteroidota</taxon>
        <taxon>Flavobacteriia</taxon>
        <taxon>Flavobacteriales</taxon>
        <taxon>Flavobacteriaceae</taxon>
        <taxon>Flavobacterium</taxon>
    </lineage>
</organism>
<dbReference type="EMBL" id="VJVZ01000015">
    <property type="protein sequence ID" value="TRW22042.1"/>
    <property type="molecule type" value="Genomic_DNA"/>
</dbReference>
<dbReference type="SUPFAM" id="SSF49464">
    <property type="entry name" value="Carboxypeptidase regulatory domain-like"/>
    <property type="match status" value="1"/>
</dbReference>
<dbReference type="AlphaFoldDB" id="A0A552UV05"/>